<dbReference type="GO" id="GO:0005886">
    <property type="term" value="C:plasma membrane"/>
    <property type="evidence" value="ECO:0007669"/>
    <property type="project" value="UniProtKB-SubCell"/>
</dbReference>
<dbReference type="InterPro" id="IPR011992">
    <property type="entry name" value="EF-hand-dom_pair"/>
</dbReference>
<comment type="caution">
    <text evidence="18">The sequence shown here is derived from an EMBL/GenBank/DDBJ whole genome shotgun (WGS) entry which is preliminary data.</text>
</comment>
<evidence type="ECO:0000256" key="11">
    <source>
        <dbReference type="ARBA" id="ARBA00022837"/>
    </source>
</evidence>
<dbReference type="Proteomes" id="UP000549394">
    <property type="component" value="Unassembled WGS sequence"/>
</dbReference>
<dbReference type="GO" id="GO:0015031">
    <property type="term" value="P:protein transport"/>
    <property type="evidence" value="ECO:0007669"/>
    <property type="project" value="UniProtKB-KW"/>
</dbReference>
<dbReference type="SMART" id="SM00054">
    <property type="entry name" value="EFh"/>
    <property type="match status" value="2"/>
</dbReference>
<evidence type="ECO:0000256" key="13">
    <source>
        <dbReference type="ARBA" id="ARBA00023136"/>
    </source>
</evidence>
<keyword evidence="6" id="KW-0963">Cytoplasm</keyword>
<keyword evidence="12" id="KW-0653">Protein transport</keyword>
<feature type="domain" description="EF-hand" evidence="17">
    <location>
        <begin position="96"/>
        <end position="131"/>
    </location>
</feature>
<evidence type="ECO:0000256" key="14">
    <source>
        <dbReference type="ARBA" id="ARBA00023242"/>
    </source>
</evidence>
<evidence type="ECO:0000259" key="17">
    <source>
        <dbReference type="PROSITE" id="PS50222"/>
    </source>
</evidence>
<evidence type="ECO:0000313" key="18">
    <source>
        <dbReference type="EMBL" id="CAD5116263.1"/>
    </source>
</evidence>
<evidence type="ECO:0000256" key="6">
    <source>
        <dbReference type="ARBA" id="ARBA00022490"/>
    </source>
</evidence>
<protein>
    <submittedName>
        <fullName evidence="18">DgyrCDS5171</fullName>
    </submittedName>
</protein>
<sequence length="166" mass="19099">MGSNCSVLLHESELEEIKKETGFSYNQIIRLYSRFTRLDKGSKGFLNKEDFLTIPELAINPLADRITQAFFTANPKAVNFKTFTRILATFLPHPSKREDKLKLIFNLYDIDNDKKIHKEELMTVLQMMVGSNISDKRLADIVDKTMEASDIDKDGDIGYEDFKKVL</sequence>
<feature type="domain" description="EF-hand" evidence="17">
    <location>
        <begin position="137"/>
        <end position="166"/>
    </location>
</feature>
<keyword evidence="5" id="KW-1003">Cell membrane</keyword>
<evidence type="ECO:0000313" key="19">
    <source>
        <dbReference type="Proteomes" id="UP000549394"/>
    </source>
</evidence>
<keyword evidence="8" id="KW-0519">Myristate</keyword>
<evidence type="ECO:0000256" key="3">
    <source>
        <dbReference type="ARBA" id="ARBA00004496"/>
    </source>
</evidence>
<organism evidence="18 19">
    <name type="scientific">Dimorphilus gyrociliatus</name>
    <dbReference type="NCBI Taxonomy" id="2664684"/>
    <lineage>
        <taxon>Eukaryota</taxon>
        <taxon>Metazoa</taxon>
        <taxon>Spiralia</taxon>
        <taxon>Lophotrochozoa</taxon>
        <taxon>Annelida</taxon>
        <taxon>Polychaeta</taxon>
        <taxon>Polychaeta incertae sedis</taxon>
        <taxon>Dinophilidae</taxon>
        <taxon>Dimorphilus</taxon>
    </lineage>
</organism>
<evidence type="ECO:0000256" key="15">
    <source>
        <dbReference type="ARBA" id="ARBA00023288"/>
    </source>
</evidence>
<evidence type="ECO:0000256" key="5">
    <source>
        <dbReference type="ARBA" id="ARBA00022475"/>
    </source>
</evidence>
<name>A0A7I8VJ08_9ANNE</name>
<accession>A0A7I8VJ08</accession>
<dbReference type="PANTHER" id="PTHR46002">
    <property type="entry name" value="EG:114D9.1 PROTEIN-RELATED"/>
    <property type="match status" value="1"/>
</dbReference>
<dbReference type="InterPro" id="IPR018247">
    <property type="entry name" value="EF_Hand_1_Ca_BS"/>
</dbReference>
<dbReference type="GO" id="GO:0005509">
    <property type="term" value="F:calcium ion binding"/>
    <property type="evidence" value="ECO:0007669"/>
    <property type="project" value="InterPro"/>
</dbReference>
<dbReference type="AlphaFoldDB" id="A0A7I8VJ08"/>
<keyword evidence="14" id="KW-0539">Nucleus</keyword>
<dbReference type="InterPro" id="IPR051875">
    <property type="entry name" value="Calcineurin_B_homologous"/>
</dbReference>
<keyword evidence="7" id="KW-0597">Phosphoprotein</keyword>
<keyword evidence="10" id="KW-0677">Repeat</keyword>
<evidence type="ECO:0000256" key="7">
    <source>
        <dbReference type="ARBA" id="ARBA00022553"/>
    </source>
</evidence>
<evidence type="ECO:0000256" key="1">
    <source>
        <dbReference type="ARBA" id="ARBA00004123"/>
    </source>
</evidence>
<dbReference type="OrthoDB" id="191686at2759"/>
<evidence type="ECO:0000256" key="8">
    <source>
        <dbReference type="ARBA" id="ARBA00022707"/>
    </source>
</evidence>
<keyword evidence="13" id="KW-0472">Membrane</keyword>
<keyword evidence="9" id="KW-0479">Metal-binding</keyword>
<evidence type="ECO:0000256" key="4">
    <source>
        <dbReference type="ARBA" id="ARBA00022448"/>
    </source>
</evidence>
<evidence type="ECO:0000256" key="2">
    <source>
        <dbReference type="ARBA" id="ARBA00004236"/>
    </source>
</evidence>
<keyword evidence="11" id="KW-0106">Calcium</keyword>
<dbReference type="SUPFAM" id="SSF47473">
    <property type="entry name" value="EF-hand"/>
    <property type="match status" value="1"/>
</dbReference>
<comment type="subcellular location">
    <subcellularLocation>
        <location evidence="2">Cell membrane</location>
    </subcellularLocation>
    <subcellularLocation>
        <location evidence="3">Cytoplasm</location>
    </subcellularLocation>
    <subcellularLocation>
        <location evidence="1">Nucleus</location>
    </subcellularLocation>
</comment>
<evidence type="ECO:0000256" key="9">
    <source>
        <dbReference type="ARBA" id="ARBA00022723"/>
    </source>
</evidence>
<keyword evidence="19" id="KW-1185">Reference proteome</keyword>
<dbReference type="GO" id="GO:0005634">
    <property type="term" value="C:nucleus"/>
    <property type="evidence" value="ECO:0007669"/>
    <property type="project" value="UniProtKB-SubCell"/>
</dbReference>
<proteinExistence type="inferred from homology"/>
<dbReference type="EMBL" id="CAJFCJ010000006">
    <property type="protein sequence ID" value="CAD5116263.1"/>
    <property type="molecule type" value="Genomic_DNA"/>
</dbReference>
<dbReference type="CDD" id="cd00051">
    <property type="entry name" value="EFh"/>
    <property type="match status" value="1"/>
</dbReference>
<dbReference type="GO" id="GO:0005737">
    <property type="term" value="C:cytoplasm"/>
    <property type="evidence" value="ECO:0007669"/>
    <property type="project" value="UniProtKB-SubCell"/>
</dbReference>
<dbReference type="PROSITE" id="PS50222">
    <property type="entry name" value="EF_HAND_2"/>
    <property type="match status" value="2"/>
</dbReference>
<evidence type="ECO:0000256" key="10">
    <source>
        <dbReference type="ARBA" id="ARBA00022737"/>
    </source>
</evidence>
<dbReference type="InterPro" id="IPR002048">
    <property type="entry name" value="EF_hand_dom"/>
</dbReference>
<gene>
    <name evidence="18" type="ORF">DGYR_LOCUS4901</name>
</gene>
<evidence type="ECO:0000256" key="16">
    <source>
        <dbReference type="ARBA" id="ARBA00038164"/>
    </source>
</evidence>
<dbReference type="PROSITE" id="PS00018">
    <property type="entry name" value="EF_HAND_1"/>
    <property type="match status" value="1"/>
</dbReference>
<dbReference type="Pfam" id="PF13499">
    <property type="entry name" value="EF-hand_7"/>
    <property type="match status" value="1"/>
</dbReference>
<keyword evidence="4" id="KW-0813">Transport</keyword>
<comment type="similarity">
    <text evidence="16">Belongs to the calcineurin regulatory subunit family. CHP subfamily.</text>
</comment>
<dbReference type="Gene3D" id="1.10.238.10">
    <property type="entry name" value="EF-hand"/>
    <property type="match status" value="1"/>
</dbReference>
<keyword evidence="15" id="KW-0449">Lipoprotein</keyword>
<evidence type="ECO:0000256" key="12">
    <source>
        <dbReference type="ARBA" id="ARBA00022927"/>
    </source>
</evidence>
<reference evidence="18 19" key="1">
    <citation type="submission" date="2020-08" db="EMBL/GenBank/DDBJ databases">
        <authorList>
            <person name="Hejnol A."/>
        </authorList>
    </citation>
    <scope>NUCLEOTIDE SEQUENCE [LARGE SCALE GENOMIC DNA]</scope>
</reference>